<evidence type="ECO:0000313" key="1">
    <source>
        <dbReference type="EMBL" id="KRX11752.1"/>
    </source>
</evidence>
<comment type="caution">
    <text evidence="1">The sequence shown here is derived from an EMBL/GenBank/DDBJ whole genome shotgun (WGS) entry which is preliminary data.</text>
</comment>
<gene>
    <name evidence="1" type="ORF">T07_12722</name>
</gene>
<organism evidence="1 2">
    <name type="scientific">Trichinella nelsoni</name>
    <dbReference type="NCBI Taxonomy" id="6336"/>
    <lineage>
        <taxon>Eukaryota</taxon>
        <taxon>Metazoa</taxon>
        <taxon>Ecdysozoa</taxon>
        <taxon>Nematoda</taxon>
        <taxon>Enoplea</taxon>
        <taxon>Dorylaimia</taxon>
        <taxon>Trichinellida</taxon>
        <taxon>Trichinellidae</taxon>
        <taxon>Trichinella</taxon>
    </lineage>
</organism>
<dbReference type="Proteomes" id="UP000054630">
    <property type="component" value="Unassembled WGS sequence"/>
</dbReference>
<evidence type="ECO:0000313" key="2">
    <source>
        <dbReference type="Proteomes" id="UP000054630"/>
    </source>
</evidence>
<dbReference type="OrthoDB" id="10515964at2759"/>
<name>A0A0V0RC19_9BILA</name>
<sequence>MSAVEELYLSNDSRPFCRCAMSYNRFRLFICHATFDNKATREAHKVTYKMAAVRDTWEMFQTSVATY</sequence>
<proteinExistence type="predicted"/>
<accession>A0A0V0RC19</accession>
<protein>
    <submittedName>
        <fullName evidence="1">Uncharacterized protein</fullName>
    </submittedName>
</protein>
<dbReference type="AlphaFoldDB" id="A0A0V0RC19"/>
<keyword evidence="2" id="KW-1185">Reference proteome</keyword>
<dbReference type="EMBL" id="JYDL01001484">
    <property type="protein sequence ID" value="KRX11752.1"/>
    <property type="molecule type" value="Genomic_DNA"/>
</dbReference>
<reference evidence="1 2" key="1">
    <citation type="submission" date="2015-01" db="EMBL/GenBank/DDBJ databases">
        <title>Evolution of Trichinella species and genotypes.</title>
        <authorList>
            <person name="Korhonen P.K."/>
            <person name="Edoardo P."/>
            <person name="Giuseppe L.R."/>
            <person name="Gasser R.B."/>
        </authorList>
    </citation>
    <scope>NUCLEOTIDE SEQUENCE [LARGE SCALE GENOMIC DNA]</scope>
    <source>
        <strain evidence="1">ISS37</strain>
    </source>
</reference>